<proteinExistence type="predicted"/>
<organism evidence="2 3">
    <name type="scientific">Oleomonas cavernae</name>
    <dbReference type="NCBI Taxonomy" id="2320859"/>
    <lineage>
        <taxon>Bacteria</taxon>
        <taxon>Pseudomonadati</taxon>
        <taxon>Pseudomonadota</taxon>
        <taxon>Alphaproteobacteria</taxon>
        <taxon>Acetobacterales</taxon>
        <taxon>Acetobacteraceae</taxon>
        <taxon>Oleomonas</taxon>
    </lineage>
</organism>
<comment type="caution">
    <text evidence="2">The sequence shown here is derived from an EMBL/GenBank/DDBJ whole genome shotgun (WGS) entry which is preliminary data.</text>
</comment>
<protein>
    <recommendedName>
        <fullName evidence="1">Cobalamin biosynthesis protein CobT VWA domain-containing protein</fullName>
    </recommendedName>
</protein>
<name>A0A418WCI6_9PROT</name>
<dbReference type="AlphaFoldDB" id="A0A418WCI6"/>
<dbReference type="EMBL" id="QYUK01000011">
    <property type="protein sequence ID" value="RJF87751.1"/>
    <property type="molecule type" value="Genomic_DNA"/>
</dbReference>
<dbReference type="Pfam" id="PF11775">
    <property type="entry name" value="CobT_C"/>
    <property type="match status" value="1"/>
</dbReference>
<gene>
    <name evidence="2" type="ORF">D3874_12555</name>
</gene>
<keyword evidence="3" id="KW-1185">Reference proteome</keyword>
<evidence type="ECO:0000259" key="1">
    <source>
        <dbReference type="Pfam" id="PF11775"/>
    </source>
</evidence>
<accession>A0A418WCI6</accession>
<evidence type="ECO:0000313" key="2">
    <source>
        <dbReference type="EMBL" id="RJF87751.1"/>
    </source>
</evidence>
<reference evidence="2 3" key="1">
    <citation type="submission" date="2018-09" db="EMBL/GenBank/DDBJ databases">
        <authorList>
            <person name="Zhu H."/>
        </authorList>
    </citation>
    <scope>NUCLEOTIDE SEQUENCE [LARGE SCALE GENOMIC DNA]</scope>
    <source>
        <strain evidence="2 3">K1W22B-8</strain>
    </source>
</reference>
<sequence length="135" mass="14893">MQHMMAKLRRWLHPQAPSPDEHAPYRIFTRAHDKIVPADQLDTVLGGLSAIDRIHFDKACRTFDGALSEWRTKAQLAALEASNHVRNALSDKARSDTVVTILVDHSGSMKGQSILLAAAAAEVATDFIRILEHCG</sequence>
<feature type="domain" description="Cobalamin biosynthesis protein CobT VWA" evidence="1">
    <location>
        <begin position="91"/>
        <end position="126"/>
    </location>
</feature>
<dbReference type="InterPro" id="IPR025861">
    <property type="entry name" value="CobT_VWA_dom"/>
</dbReference>
<evidence type="ECO:0000313" key="3">
    <source>
        <dbReference type="Proteomes" id="UP000284605"/>
    </source>
</evidence>
<dbReference type="Proteomes" id="UP000284605">
    <property type="component" value="Unassembled WGS sequence"/>
</dbReference>